<sequence length="178" mass="20206">MESLRASGTAEEYREREQLLMGCLELEKTEKEKKEAARREAASNQVVCDAMIGMRLAREEDAERKSLSSNNPKRTSTEAIVEYLESKDEGQPSRDKQRQRQIDLQERRLALDEQSLQQDREKTNSLVAMMAAQMGILAKLAEKLSKQKSNSFDFDIYECSLCKYCSILGGASLNSLEV</sequence>
<feature type="compositionally biased region" description="Basic and acidic residues" evidence="1">
    <location>
        <begin position="84"/>
        <end position="101"/>
    </location>
</feature>
<dbReference type="Proteomes" id="UP000688947">
    <property type="component" value="Unassembled WGS sequence"/>
</dbReference>
<reference evidence="2" key="1">
    <citation type="submission" date="2021-01" db="EMBL/GenBank/DDBJ databases">
        <title>Phytophthora aleatoria, a newly-described species from Pinus radiata is distinct from Phytophthora cactorum isolates based on comparative genomics.</title>
        <authorList>
            <person name="Mcdougal R."/>
            <person name="Panda P."/>
            <person name="Williams N."/>
            <person name="Studholme D.J."/>
        </authorList>
    </citation>
    <scope>NUCLEOTIDE SEQUENCE</scope>
    <source>
        <strain evidence="2">NZFS 3830</strain>
    </source>
</reference>
<feature type="region of interest" description="Disordered" evidence="1">
    <location>
        <begin position="60"/>
        <end position="101"/>
    </location>
</feature>
<proteinExistence type="predicted"/>
<gene>
    <name evidence="2" type="ORF">JG687_00010151</name>
</gene>
<protein>
    <submittedName>
        <fullName evidence="2">Uncharacterized protein</fullName>
    </submittedName>
</protein>
<accession>A0A8T1UBZ0</accession>
<evidence type="ECO:0000313" key="2">
    <source>
        <dbReference type="EMBL" id="KAG6957191.1"/>
    </source>
</evidence>
<dbReference type="OrthoDB" id="143303at2759"/>
<feature type="compositionally biased region" description="Polar residues" evidence="1">
    <location>
        <begin position="67"/>
        <end position="78"/>
    </location>
</feature>
<dbReference type="AlphaFoldDB" id="A0A8T1UBZ0"/>
<evidence type="ECO:0000256" key="1">
    <source>
        <dbReference type="SAM" id="MobiDB-lite"/>
    </source>
</evidence>
<evidence type="ECO:0000313" key="3">
    <source>
        <dbReference type="Proteomes" id="UP000688947"/>
    </source>
</evidence>
<comment type="caution">
    <text evidence="2">The sequence shown here is derived from an EMBL/GenBank/DDBJ whole genome shotgun (WGS) entry which is preliminary data.</text>
</comment>
<organism evidence="2 3">
    <name type="scientific">Phytophthora cactorum</name>
    <dbReference type="NCBI Taxonomy" id="29920"/>
    <lineage>
        <taxon>Eukaryota</taxon>
        <taxon>Sar</taxon>
        <taxon>Stramenopiles</taxon>
        <taxon>Oomycota</taxon>
        <taxon>Peronosporomycetes</taxon>
        <taxon>Peronosporales</taxon>
        <taxon>Peronosporaceae</taxon>
        <taxon>Phytophthora</taxon>
    </lineage>
</organism>
<dbReference type="EMBL" id="JAENGZ010000562">
    <property type="protein sequence ID" value="KAG6957191.1"/>
    <property type="molecule type" value="Genomic_DNA"/>
</dbReference>
<name>A0A8T1UBZ0_9STRA</name>